<evidence type="ECO:0000256" key="6">
    <source>
        <dbReference type="ARBA" id="ARBA00022989"/>
    </source>
</evidence>
<feature type="transmembrane region" description="Helical" evidence="8">
    <location>
        <begin position="41"/>
        <end position="61"/>
    </location>
</feature>
<feature type="transmembrane region" description="Helical" evidence="8">
    <location>
        <begin position="272"/>
        <end position="290"/>
    </location>
</feature>
<sequence length="303" mass="33880">MSISGRGVVLSLAASVLFVTLPGYLRWLAPLDSIQIVAHRVVWSIPMVLLLVAFTGQGGVLRDAGRRLLRERWLLLCFPLSAAMMLVQWGVFIYAPMVGQTLQLSLGYFLLPLTMVLCGRLFYGERLTPLQGIAVACALVGVLHELWLTRAFSWFSLITALGYPPYFMLRRRMGVDALSGFVFEMAVLLPFALWTIWHFGDLQVFAETPRLWALLPMLGLISALAFAAMMASSRLLPMGLFGILSYVEPMLLFLLAVLFLGEAFQPQQLWTYGPIWLAILLTGWDSARLLRKQARRERRGGGA</sequence>
<gene>
    <name evidence="9" type="ORF">A9C11_22360</name>
</gene>
<dbReference type="InterPro" id="IPR037185">
    <property type="entry name" value="EmrE-like"/>
</dbReference>
<keyword evidence="4" id="KW-1003">Cell membrane</keyword>
<keyword evidence="7 8" id="KW-0472">Membrane</keyword>
<evidence type="ECO:0000256" key="8">
    <source>
        <dbReference type="SAM" id="Phobius"/>
    </source>
</evidence>
<feature type="transmembrane region" description="Helical" evidence="8">
    <location>
        <begin position="211"/>
        <end position="231"/>
    </location>
</feature>
<feature type="transmembrane region" description="Helical" evidence="8">
    <location>
        <begin position="7"/>
        <end position="29"/>
    </location>
</feature>
<feature type="transmembrane region" description="Helical" evidence="8">
    <location>
        <begin position="181"/>
        <end position="199"/>
    </location>
</feature>
<evidence type="ECO:0000256" key="2">
    <source>
        <dbReference type="ARBA" id="ARBA00007362"/>
    </source>
</evidence>
<proteinExistence type="inferred from homology"/>
<evidence type="ECO:0000313" key="9">
    <source>
        <dbReference type="EMBL" id="ANI16545.1"/>
    </source>
</evidence>
<dbReference type="InterPro" id="IPR050638">
    <property type="entry name" value="AA-Vitamin_Transporters"/>
</dbReference>
<dbReference type="EMBL" id="CP015878">
    <property type="protein sequence ID" value="ANI16545.1"/>
    <property type="molecule type" value="Genomic_DNA"/>
</dbReference>
<keyword evidence="6 8" id="KW-1133">Transmembrane helix</keyword>
<organism evidence="9 10">
    <name type="scientific">Pseudomonas citronellolis</name>
    <dbReference type="NCBI Taxonomy" id="53408"/>
    <lineage>
        <taxon>Bacteria</taxon>
        <taxon>Pseudomonadati</taxon>
        <taxon>Pseudomonadota</taxon>
        <taxon>Gammaproteobacteria</taxon>
        <taxon>Pseudomonadales</taxon>
        <taxon>Pseudomonadaceae</taxon>
        <taxon>Pseudomonas</taxon>
    </lineage>
</organism>
<dbReference type="PANTHER" id="PTHR32322">
    <property type="entry name" value="INNER MEMBRANE TRANSPORTER"/>
    <property type="match status" value="1"/>
</dbReference>
<dbReference type="SUPFAM" id="SSF103481">
    <property type="entry name" value="Multidrug resistance efflux transporter EmrE"/>
    <property type="match status" value="2"/>
</dbReference>
<feature type="transmembrane region" description="Helical" evidence="8">
    <location>
        <begin position="238"/>
        <end position="260"/>
    </location>
</feature>
<evidence type="ECO:0000313" key="10">
    <source>
        <dbReference type="Proteomes" id="UP000077748"/>
    </source>
</evidence>
<dbReference type="InterPro" id="IPR004626">
    <property type="entry name" value="RarD"/>
</dbReference>
<evidence type="ECO:0000256" key="4">
    <source>
        <dbReference type="ARBA" id="ARBA00022475"/>
    </source>
</evidence>
<dbReference type="PANTHER" id="PTHR32322:SF2">
    <property type="entry name" value="EAMA DOMAIN-CONTAINING PROTEIN"/>
    <property type="match status" value="1"/>
</dbReference>
<feature type="transmembrane region" description="Helical" evidence="8">
    <location>
        <begin position="73"/>
        <end position="94"/>
    </location>
</feature>
<dbReference type="Proteomes" id="UP000077748">
    <property type="component" value="Chromosome"/>
</dbReference>
<comment type="subcellular location">
    <subcellularLocation>
        <location evidence="1">Cell membrane</location>
        <topology evidence="1">Multi-pass membrane protein</topology>
    </subcellularLocation>
</comment>
<feature type="transmembrane region" description="Helical" evidence="8">
    <location>
        <begin position="106"/>
        <end position="123"/>
    </location>
</feature>
<keyword evidence="3" id="KW-0813">Transport</keyword>
<evidence type="ECO:0000256" key="1">
    <source>
        <dbReference type="ARBA" id="ARBA00004651"/>
    </source>
</evidence>
<evidence type="ECO:0000256" key="7">
    <source>
        <dbReference type="ARBA" id="ARBA00023136"/>
    </source>
</evidence>
<dbReference type="RefSeq" id="WP_064583892.1">
    <property type="nucleotide sequence ID" value="NZ_CP015878.1"/>
</dbReference>
<evidence type="ECO:0000256" key="3">
    <source>
        <dbReference type="ARBA" id="ARBA00022448"/>
    </source>
</evidence>
<comment type="similarity">
    <text evidence="2">Belongs to the EamA transporter family.</text>
</comment>
<accession>A0A1A9KG97</accession>
<dbReference type="NCBIfam" id="TIGR00688">
    <property type="entry name" value="rarD"/>
    <property type="match status" value="1"/>
</dbReference>
<protein>
    <submittedName>
        <fullName evidence="9">Chemotaxis protein</fullName>
    </submittedName>
</protein>
<evidence type="ECO:0000256" key="5">
    <source>
        <dbReference type="ARBA" id="ARBA00022692"/>
    </source>
</evidence>
<dbReference type="GO" id="GO:0005886">
    <property type="term" value="C:plasma membrane"/>
    <property type="evidence" value="ECO:0007669"/>
    <property type="project" value="UniProtKB-SubCell"/>
</dbReference>
<dbReference type="AlphaFoldDB" id="A0A1A9KG97"/>
<name>A0A1A9KG97_9PSED</name>
<reference evidence="9 10" key="1">
    <citation type="submission" date="2016-05" db="EMBL/GenBank/DDBJ databases">
        <title>Genome Sequence of Pseudomonas citronellolis Strain SJTE-3, an Estrogens and Persistent Organic Pollutants degradation strain.</title>
        <authorList>
            <person name="Liang R."/>
        </authorList>
    </citation>
    <scope>NUCLEOTIDE SEQUENCE [LARGE SCALE GENOMIC DNA]</scope>
    <source>
        <strain evidence="9 10">SJTE-3</strain>
    </source>
</reference>
<keyword evidence="5 8" id="KW-0812">Transmembrane</keyword>